<proteinExistence type="predicted"/>
<evidence type="ECO:0000313" key="2">
    <source>
        <dbReference type="Proteomes" id="UP001364617"/>
    </source>
</evidence>
<keyword evidence="2" id="KW-1185">Reference proteome</keyword>
<organism evidence="1 2">
    <name type="scientific">Phoxinus phoxinus</name>
    <name type="common">Eurasian minnow</name>
    <dbReference type="NCBI Taxonomy" id="58324"/>
    <lineage>
        <taxon>Eukaryota</taxon>
        <taxon>Metazoa</taxon>
        <taxon>Chordata</taxon>
        <taxon>Craniata</taxon>
        <taxon>Vertebrata</taxon>
        <taxon>Euteleostomi</taxon>
        <taxon>Actinopterygii</taxon>
        <taxon>Neopterygii</taxon>
        <taxon>Teleostei</taxon>
        <taxon>Ostariophysi</taxon>
        <taxon>Cypriniformes</taxon>
        <taxon>Leuciscidae</taxon>
        <taxon>Phoxininae</taxon>
        <taxon>Phoxinus</taxon>
    </lineage>
</organism>
<dbReference type="Proteomes" id="UP001364617">
    <property type="component" value="Unassembled WGS sequence"/>
</dbReference>
<reference evidence="1 2" key="1">
    <citation type="submission" date="2024-02" db="EMBL/GenBank/DDBJ databases">
        <title>Chromosome-level genome assembly of the Eurasian Minnow (Phoxinus phoxinus).</title>
        <authorList>
            <person name="Oriowo T.O."/>
            <person name="Martin S."/>
            <person name="Stange M."/>
            <person name="Chrysostomakis Y."/>
            <person name="Brown T."/>
            <person name="Winkler S."/>
            <person name="Kukowka S."/>
            <person name="Myers E.W."/>
            <person name="Bohne A."/>
        </authorList>
    </citation>
    <scope>NUCLEOTIDE SEQUENCE [LARGE SCALE GENOMIC DNA]</scope>
    <source>
        <strain evidence="1">ZFMK-TIS-60720</strain>
        <tissue evidence="1">Whole Organism</tissue>
    </source>
</reference>
<dbReference type="AlphaFoldDB" id="A0AAN9GTB0"/>
<evidence type="ECO:0000313" key="1">
    <source>
        <dbReference type="EMBL" id="KAK7127480.1"/>
    </source>
</evidence>
<gene>
    <name evidence="1" type="ORF">R3I93_020157</name>
</gene>
<sequence length="74" mass="8572">MLGKLLSPAKLHGTPANHRDKRTVRWVLCVLWHTGRNTYLDWKVLKTSENRMLRMPTTEFGSFSLSLVIHVVNI</sequence>
<dbReference type="EMBL" id="JAYKXH010000022">
    <property type="protein sequence ID" value="KAK7127480.1"/>
    <property type="molecule type" value="Genomic_DNA"/>
</dbReference>
<comment type="caution">
    <text evidence="1">The sequence shown here is derived from an EMBL/GenBank/DDBJ whole genome shotgun (WGS) entry which is preliminary data.</text>
</comment>
<accession>A0AAN9GTB0</accession>
<name>A0AAN9GTB0_9TELE</name>
<protein>
    <submittedName>
        <fullName evidence="1">Uncharacterized protein</fullName>
    </submittedName>
</protein>